<dbReference type="NCBIfam" id="NF008091">
    <property type="entry name" value="PRK10833.1"/>
    <property type="match status" value="1"/>
</dbReference>
<evidence type="ECO:0000256" key="1">
    <source>
        <dbReference type="SAM" id="MobiDB-lite"/>
    </source>
</evidence>
<feature type="domain" description="AsmA" evidence="2">
    <location>
        <begin position="7"/>
        <end position="294"/>
    </location>
</feature>
<comment type="caution">
    <text evidence="3">The sequence shown here is derived from an EMBL/GenBank/DDBJ whole genome shotgun (WGS) entry which is preliminary data.</text>
</comment>
<feature type="compositionally biased region" description="Low complexity" evidence="1">
    <location>
        <begin position="118"/>
        <end position="133"/>
    </location>
</feature>
<dbReference type="InterPro" id="IPR052894">
    <property type="entry name" value="AsmA-related"/>
</dbReference>
<dbReference type="InterPro" id="IPR007844">
    <property type="entry name" value="AsmA"/>
</dbReference>
<reference evidence="3 4" key="1">
    <citation type="submission" date="2018-05" db="EMBL/GenBank/DDBJ databases">
        <title>Genomic Encyclopedia of Type Strains, Phase IV (KMG-IV): sequencing the most valuable type-strain genomes for metagenomic binning, comparative biology and taxonomic classification.</title>
        <authorList>
            <person name="Goeker M."/>
        </authorList>
    </citation>
    <scope>NUCLEOTIDE SEQUENCE [LARGE SCALE GENOMIC DNA]</scope>
    <source>
        <strain evidence="3 4">DSM 19579</strain>
    </source>
</reference>
<accession>A0A317Q679</accession>
<dbReference type="OrthoDB" id="9766390at2"/>
<keyword evidence="4" id="KW-1185">Reference proteome</keyword>
<gene>
    <name evidence="3" type="ORF">DES37_102119</name>
</gene>
<dbReference type="PANTHER" id="PTHR30441:SF4">
    <property type="entry name" value="PROTEIN ASMA"/>
    <property type="match status" value="1"/>
</dbReference>
<dbReference type="AlphaFoldDB" id="A0A317Q679"/>
<proteinExistence type="predicted"/>
<organism evidence="3 4">
    <name type="scientific">Mangrovibacter plantisponsor</name>
    <dbReference type="NCBI Taxonomy" id="451513"/>
    <lineage>
        <taxon>Bacteria</taxon>
        <taxon>Pseudomonadati</taxon>
        <taxon>Pseudomonadota</taxon>
        <taxon>Gammaproteobacteria</taxon>
        <taxon>Enterobacterales</taxon>
        <taxon>Enterobacteriaceae</taxon>
        <taxon>Mangrovibacter</taxon>
    </lineage>
</organism>
<dbReference type="PANTHER" id="PTHR30441">
    <property type="entry name" value="DUF748 DOMAIN-CONTAINING PROTEIN"/>
    <property type="match status" value="1"/>
</dbReference>
<feature type="region of interest" description="Disordered" evidence="1">
    <location>
        <begin position="117"/>
        <end position="136"/>
    </location>
</feature>
<name>A0A317Q679_9ENTR</name>
<dbReference type="EMBL" id="QGTS01000002">
    <property type="protein sequence ID" value="PWW11515.1"/>
    <property type="molecule type" value="Genomic_DNA"/>
</dbReference>
<sequence length="621" mass="67329">MRRFLTTLMILLVVIVAGLSALVLLVNPNDFRAYMVHQVEERSGYQLSLNGPLRWHVWPQLSILSGRISLKAPGASAPVVTADNMRLDVGLLPLLSHRLDVRQIMLKGAVVQVTPDTAARAPQGAPVAPQGPAESGGTGQNWVLSLAKLKLADSLLVFQPQDKNSSPVTVRDLQLNMSVDSALRTASVSLSSRINRDQRDLSVSLESTLDVQNLPRSFSAKITQLDYQLTGADLPAKGVSGQGTLDIGWQGLPEQVSVSGLKLTANNSEVDGGLTLAMGKKPDIRSQLHFARLNLDELIGEPDTEETPTSAQNSNPAGQVVLPRPVIAGDTVDGPFTSLWNFDAHFRLSADSVRWRGLDFTNVVADMENQHGVLAVNQLTGKLGQGTLSFPGTVDARKNVANLTFNPVINNVEIGPVLSAFDYPIALEGAISLHGRFSGHQLDAEAFRHNWQGEGALSMTHSRLLGLNFQRLVTQAFARADSRIQESSDNGNSDNTLLADFSADLALDSGTLDLSNIQGSSAVMNISGNSSMDLVKEASDANFMIRITGGWKGDSKLTQTLSQTAIPLRIYGPWQSMNYSLDVNQVLRNQLQNEARDRLKVWAERNKESSKAQDLKKLLDK</sequence>
<evidence type="ECO:0000259" key="2">
    <source>
        <dbReference type="Pfam" id="PF05170"/>
    </source>
</evidence>
<dbReference type="RefSeq" id="WP_110024832.1">
    <property type="nucleotide sequence ID" value="NZ_QGTS01000002.1"/>
</dbReference>
<dbReference type="GO" id="GO:0090313">
    <property type="term" value="P:regulation of protein targeting to membrane"/>
    <property type="evidence" value="ECO:0007669"/>
    <property type="project" value="TreeGrafter"/>
</dbReference>
<evidence type="ECO:0000313" key="3">
    <source>
        <dbReference type="EMBL" id="PWW11515.1"/>
    </source>
</evidence>
<evidence type="ECO:0000313" key="4">
    <source>
        <dbReference type="Proteomes" id="UP000246744"/>
    </source>
</evidence>
<dbReference type="Pfam" id="PF05170">
    <property type="entry name" value="AsmA"/>
    <property type="match status" value="1"/>
</dbReference>
<protein>
    <submittedName>
        <fullName evidence="3">AsmA protein</fullName>
    </submittedName>
</protein>
<dbReference type="GO" id="GO:0005886">
    <property type="term" value="C:plasma membrane"/>
    <property type="evidence" value="ECO:0007669"/>
    <property type="project" value="TreeGrafter"/>
</dbReference>
<dbReference type="Proteomes" id="UP000246744">
    <property type="component" value="Unassembled WGS sequence"/>
</dbReference>